<evidence type="ECO:0000313" key="3">
    <source>
        <dbReference type="Proteomes" id="UP000690515"/>
    </source>
</evidence>
<evidence type="ECO:0000313" key="2">
    <source>
        <dbReference type="EMBL" id="MBU2713314.1"/>
    </source>
</evidence>
<organism evidence="2 3">
    <name type="scientific">Zooshikella harenae</name>
    <dbReference type="NCBI Taxonomy" id="2827238"/>
    <lineage>
        <taxon>Bacteria</taxon>
        <taxon>Pseudomonadati</taxon>
        <taxon>Pseudomonadota</taxon>
        <taxon>Gammaproteobacteria</taxon>
        <taxon>Oceanospirillales</taxon>
        <taxon>Zooshikellaceae</taxon>
        <taxon>Zooshikella</taxon>
    </lineage>
</organism>
<proteinExistence type="predicted"/>
<name>A0ABS5ZGX9_9GAMM</name>
<evidence type="ECO:0008006" key="4">
    <source>
        <dbReference type="Google" id="ProtNLM"/>
    </source>
</evidence>
<keyword evidence="3" id="KW-1185">Reference proteome</keyword>
<dbReference type="EMBL" id="JAGSOY010000072">
    <property type="protein sequence ID" value="MBU2713314.1"/>
    <property type="molecule type" value="Genomic_DNA"/>
</dbReference>
<dbReference type="Proteomes" id="UP000690515">
    <property type="component" value="Unassembled WGS sequence"/>
</dbReference>
<keyword evidence="1" id="KW-1133">Transmembrane helix</keyword>
<feature type="transmembrane region" description="Helical" evidence="1">
    <location>
        <begin position="123"/>
        <end position="141"/>
    </location>
</feature>
<evidence type="ECO:0000256" key="1">
    <source>
        <dbReference type="SAM" id="Phobius"/>
    </source>
</evidence>
<sequence length="413" mass="46931">MPTSDAAKGVISIEWSLDKVLQILQQQQSTSKSLLFFIDRSTNKVFINVDRQNPIYEHVYQLPYIKKESLNYAQSNTPIFQEASISGINYFIALTKTPNEIIIGSISLKEHIESIRKNNLSTLDIYFFIFIILLITATVYSDNYRKTSKIKVKLEPDTTYQSKPDIQATTGIDDEIVMIALYEVITDYIHKYCHTAEYIIDKLASENSDIYYKTAHENNKLFDHVKLYSELTIQLGSELKGLQKRLSGLNVNSFKEYNLKLPPSILINKALNYFMQNIDSNQVKVNDLTSDIIEFTVPAVNFSKIIIALLCGSIYRSSNNSLEITIDFVAKADSGDLIYTETYTPKKSERDKETTENITNTQSTIDKIEEIKMDIVLTKSISSSEGKLQITPLPENGLCCHFTFPAKSHQATP</sequence>
<keyword evidence="1" id="KW-0472">Membrane</keyword>
<comment type="caution">
    <text evidence="2">The sequence shown here is derived from an EMBL/GenBank/DDBJ whole genome shotgun (WGS) entry which is preliminary data.</text>
</comment>
<dbReference type="RefSeq" id="WP_215821601.1">
    <property type="nucleotide sequence ID" value="NZ_JAGSOY010000072.1"/>
</dbReference>
<protein>
    <recommendedName>
        <fullName evidence="4">Sensor histidine kinase</fullName>
    </recommendedName>
</protein>
<gene>
    <name evidence="2" type="ORF">KCG35_19785</name>
</gene>
<keyword evidence="1" id="KW-0812">Transmembrane</keyword>
<accession>A0ABS5ZGX9</accession>
<reference evidence="2 3" key="1">
    <citation type="submission" date="2021-04" db="EMBL/GenBank/DDBJ databases">
        <authorList>
            <person name="Pira H."/>
            <person name="Risdian C."/>
            <person name="Wink J."/>
        </authorList>
    </citation>
    <scope>NUCLEOTIDE SEQUENCE [LARGE SCALE GENOMIC DNA]</scope>
    <source>
        <strain evidence="2 3">WH53</strain>
    </source>
</reference>